<proteinExistence type="predicted"/>
<evidence type="ECO:0000256" key="5">
    <source>
        <dbReference type="SAM" id="Phobius"/>
    </source>
</evidence>
<evidence type="ECO:0000256" key="1">
    <source>
        <dbReference type="ARBA" id="ARBA00004141"/>
    </source>
</evidence>
<feature type="transmembrane region" description="Helical" evidence="5">
    <location>
        <begin position="6"/>
        <end position="26"/>
    </location>
</feature>
<keyword evidence="2 5" id="KW-0812">Transmembrane</keyword>
<feature type="transmembrane region" description="Helical" evidence="5">
    <location>
        <begin position="46"/>
        <end position="63"/>
    </location>
</feature>
<comment type="subcellular location">
    <subcellularLocation>
        <location evidence="1">Membrane</location>
        <topology evidence="1">Multi-pass membrane protein</topology>
    </subcellularLocation>
</comment>
<dbReference type="eggNOG" id="COG1495">
    <property type="taxonomic scope" value="Bacteria"/>
</dbReference>
<keyword evidence="7" id="KW-1185">Reference proteome</keyword>
<evidence type="ECO:0008006" key="8">
    <source>
        <dbReference type="Google" id="ProtNLM"/>
    </source>
</evidence>
<comment type="caution">
    <text evidence="6">The sequence shown here is derived from an EMBL/GenBank/DDBJ whole genome shotgun (WGS) entry which is preliminary data.</text>
</comment>
<keyword evidence="4 5" id="KW-0472">Membrane</keyword>
<dbReference type="GO" id="GO:0016020">
    <property type="term" value="C:membrane"/>
    <property type="evidence" value="ECO:0007669"/>
    <property type="project" value="UniProtKB-SubCell"/>
</dbReference>
<dbReference type="STRING" id="1461693.ATO10_02715"/>
<dbReference type="PATRIC" id="fig|1461693.3.peg.563"/>
<dbReference type="EMBL" id="AQQY01000001">
    <property type="protein sequence ID" value="KCV83637.1"/>
    <property type="molecule type" value="Genomic_DNA"/>
</dbReference>
<evidence type="ECO:0000313" key="6">
    <source>
        <dbReference type="EMBL" id="KCV83637.1"/>
    </source>
</evidence>
<reference evidence="6 7" key="1">
    <citation type="submission" date="2013-04" db="EMBL/GenBank/DDBJ databases">
        <title>Shimia sp. 22II-S11-Z10 Genome Sequencing.</title>
        <authorList>
            <person name="Lai Q."/>
            <person name="Li G."/>
            <person name="Shao Z."/>
        </authorList>
    </citation>
    <scope>NUCLEOTIDE SEQUENCE [LARGE SCALE GENOMIC DNA]</scope>
    <source>
        <strain evidence="7">22II-S11-Z10</strain>
    </source>
</reference>
<dbReference type="InterPro" id="IPR023380">
    <property type="entry name" value="DsbB-like_sf"/>
</dbReference>
<dbReference type="PIRSF" id="PIRSF033913">
    <property type="entry name" value="S-S_format_DsbB"/>
    <property type="match status" value="1"/>
</dbReference>
<gene>
    <name evidence="6" type="ORF">ATO10_02715</name>
</gene>
<name>A0A058ZR46_9RHOB</name>
<dbReference type="GO" id="GO:0015035">
    <property type="term" value="F:protein-disulfide reductase activity"/>
    <property type="evidence" value="ECO:0007669"/>
    <property type="project" value="InterPro"/>
</dbReference>
<accession>A0A058ZR46</accession>
<dbReference type="GO" id="GO:0006457">
    <property type="term" value="P:protein folding"/>
    <property type="evidence" value="ECO:0007669"/>
    <property type="project" value="InterPro"/>
</dbReference>
<protein>
    <recommendedName>
        <fullName evidence="8">Disulfide bond formation protein B</fullName>
    </recommendedName>
</protein>
<dbReference type="SUPFAM" id="SSF158442">
    <property type="entry name" value="DsbB-like"/>
    <property type="match status" value="1"/>
</dbReference>
<dbReference type="OrthoDB" id="9808637at2"/>
<dbReference type="Pfam" id="PF02600">
    <property type="entry name" value="DsbB"/>
    <property type="match status" value="1"/>
</dbReference>
<feature type="transmembrane region" description="Helical" evidence="5">
    <location>
        <begin position="133"/>
        <end position="152"/>
    </location>
</feature>
<dbReference type="Gene3D" id="1.20.1550.10">
    <property type="entry name" value="DsbB-like"/>
    <property type="match status" value="1"/>
</dbReference>
<organism evidence="6 7">
    <name type="scientific">Actibacterium atlanticum</name>
    <dbReference type="NCBI Taxonomy" id="1461693"/>
    <lineage>
        <taxon>Bacteria</taxon>
        <taxon>Pseudomonadati</taxon>
        <taxon>Pseudomonadota</taxon>
        <taxon>Alphaproteobacteria</taxon>
        <taxon>Rhodobacterales</taxon>
        <taxon>Roseobacteraceae</taxon>
        <taxon>Actibacterium</taxon>
    </lineage>
</organism>
<dbReference type="InterPro" id="IPR024199">
    <property type="entry name" value="Uncharacterised_DsbB"/>
</dbReference>
<evidence type="ECO:0000313" key="7">
    <source>
        <dbReference type="Proteomes" id="UP000024836"/>
    </source>
</evidence>
<dbReference type="RefSeq" id="WP_035247686.1">
    <property type="nucleotide sequence ID" value="NZ_AQQY01000001.1"/>
</dbReference>
<evidence type="ECO:0000256" key="2">
    <source>
        <dbReference type="ARBA" id="ARBA00022692"/>
    </source>
</evidence>
<dbReference type="Proteomes" id="UP000024836">
    <property type="component" value="Unassembled WGS sequence"/>
</dbReference>
<evidence type="ECO:0000256" key="3">
    <source>
        <dbReference type="ARBA" id="ARBA00022989"/>
    </source>
</evidence>
<evidence type="ECO:0000256" key="4">
    <source>
        <dbReference type="ARBA" id="ARBA00023136"/>
    </source>
</evidence>
<dbReference type="InterPro" id="IPR003752">
    <property type="entry name" value="DiS_bond_form_DsbB/BdbC"/>
</dbReference>
<keyword evidence="3 5" id="KW-1133">Transmembrane helix</keyword>
<dbReference type="AlphaFoldDB" id="A0A058ZR46"/>
<sequence length="155" mass="16549">MITTRNLMIALAAGGSIAILLGAFGFQHIGGLAPCPMCLWQRWPHAIAFVIGLAAVALPWRIFPWLGASTMAVSAGLGLYHSGVERKWWAGPQSCTGTGALDTSSLLDFNAAPTLVMCDEIAWEMFGLTMPNYNTLASIMFCALWVMVARGVSGK</sequence>